<reference evidence="5 6" key="1">
    <citation type="submission" date="2016-10" db="EMBL/GenBank/DDBJ databases">
        <authorList>
            <person name="de Groot N.N."/>
        </authorList>
    </citation>
    <scope>NUCLEOTIDE SEQUENCE [LARGE SCALE GENOMIC DNA]</scope>
    <source>
        <strain evidence="5 6">DSM 29340</strain>
    </source>
</reference>
<comment type="catalytic activity">
    <reaction evidence="1">
        <text>2-phosphoglycolate + H2O = glycolate + phosphate</text>
        <dbReference type="Rhea" id="RHEA:14369"/>
        <dbReference type="ChEBI" id="CHEBI:15377"/>
        <dbReference type="ChEBI" id="CHEBI:29805"/>
        <dbReference type="ChEBI" id="CHEBI:43474"/>
        <dbReference type="ChEBI" id="CHEBI:58033"/>
        <dbReference type="EC" id="3.1.3.18"/>
    </reaction>
</comment>
<dbReference type="EC" id="3.1.3.18" evidence="4"/>
<dbReference type="InterPro" id="IPR023214">
    <property type="entry name" value="HAD_sf"/>
</dbReference>
<dbReference type="RefSeq" id="WP_092367760.1">
    <property type="nucleotide sequence ID" value="NZ_BMGV01000007.1"/>
</dbReference>
<dbReference type="InterPro" id="IPR023198">
    <property type="entry name" value="PGP-like_dom2"/>
</dbReference>
<dbReference type="EMBL" id="FNYD01000007">
    <property type="protein sequence ID" value="SEJ80983.1"/>
    <property type="molecule type" value="Genomic_DNA"/>
</dbReference>
<dbReference type="GO" id="GO:0006281">
    <property type="term" value="P:DNA repair"/>
    <property type="evidence" value="ECO:0007669"/>
    <property type="project" value="TreeGrafter"/>
</dbReference>
<dbReference type="GO" id="GO:0008967">
    <property type="term" value="F:phosphoglycolate phosphatase activity"/>
    <property type="evidence" value="ECO:0007669"/>
    <property type="project" value="UniProtKB-EC"/>
</dbReference>
<evidence type="ECO:0000256" key="3">
    <source>
        <dbReference type="ARBA" id="ARBA00006171"/>
    </source>
</evidence>
<dbReference type="PANTHER" id="PTHR43434">
    <property type="entry name" value="PHOSPHOGLYCOLATE PHOSPHATASE"/>
    <property type="match status" value="1"/>
</dbReference>
<evidence type="ECO:0000313" key="5">
    <source>
        <dbReference type="EMBL" id="SEJ80983.1"/>
    </source>
</evidence>
<comment type="pathway">
    <text evidence="2">Organic acid metabolism; glycolate biosynthesis; glycolate from 2-phosphoglycolate: step 1/1.</text>
</comment>
<dbReference type="InterPro" id="IPR050155">
    <property type="entry name" value="HAD-like_hydrolase_sf"/>
</dbReference>
<accession>A0A1H7BTH9</accession>
<dbReference type="STRING" id="1227549.SAMN05444007_107189"/>
<dbReference type="SUPFAM" id="SSF56784">
    <property type="entry name" value="HAD-like"/>
    <property type="match status" value="1"/>
</dbReference>
<dbReference type="NCBIfam" id="TIGR01509">
    <property type="entry name" value="HAD-SF-IA-v3"/>
    <property type="match status" value="1"/>
</dbReference>
<dbReference type="Gene3D" id="1.10.150.240">
    <property type="entry name" value="Putative phosphatase, domain 2"/>
    <property type="match status" value="1"/>
</dbReference>
<evidence type="ECO:0000256" key="4">
    <source>
        <dbReference type="ARBA" id="ARBA00013078"/>
    </source>
</evidence>
<evidence type="ECO:0000313" key="6">
    <source>
        <dbReference type="Proteomes" id="UP000199379"/>
    </source>
</evidence>
<gene>
    <name evidence="5" type="ORF">SAMN05444007_107189</name>
</gene>
<dbReference type="Pfam" id="PF00702">
    <property type="entry name" value="Hydrolase"/>
    <property type="match status" value="1"/>
</dbReference>
<name>A0A1H7BTH9_9RHOB</name>
<evidence type="ECO:0000256" key="2">
    <source>
        <dbReference type="ARBA" id="ARBA00004818"/>
    </source>
</evidence>
<comment type="similarity">
    <text evidence="3">Belongs to the HAD-like hydrolase superfamily. CbbY/CbbZ/Gph/YieH family.</text>
</comment>
<dbReference type="PANTHER" id="PTHR43434:SF1">
    <property type="entry name" value="PHOSPHOGLYCOLATE PHOSPHATASE"/>
    <property type="match status" value="1"/>
</dbReference>
<dbReference type="Gene3D" id="3.40.50.1000">
    <property type="entry name" value="HAD superfamily/HAD-like"/>
    <property type="match status" value="1"/>
</dbReference>
<organism evidence="5 6">
    <name type="scientific">Cribrihabitans marinus</name>
    <dbReference type="NCBI Taxonomy" id="1227549"/>
    <lineage>
        <taxon>Bacteria</taxon>
        <taxon>Pseudomonadati</taxon>
        <taxon>Pseudomonadota</taxon>
        <taxon>Alphaproteobacteria</taxon>
        <taxon>Rhodobacterales</taxon>
        <taxon>Paracoccaceae</taxon>
        <taxon>Cribrihabitans</taxon>
    </lineage>
</organism>
<dbReference type="Proteomes" id="UP000199379">
    <property type="component" value="Unassembled WGS sequence"/>
</dbReference>
<proteinExistence type="inferred from homology"/>
<keyword evidence="6" id="KW-1185">Reference proteome</keyword>
<dbReference type="SFLD" id="SFLDG01129">
    <property type="entry name" value="C1.5:_HAD__Beta-PGM__Phosphata"/>
    <property type="match status" value="1"/>
</dbReference>
<dbReference type="SFLD" id="SFLDS00003">
    <property type="entry name" value="Haloacid_Dehalogenase"/>
    <property type="match status" value="1"/>
</dbReference>
<evidence type="ECO:0000256" key="1">
    <source>
        <dbReference type="ARBA" id="ARBA00000830"/>
    </source>
</evidence>
<protein>
    <recommendedName>
        <fullName evidence="4">phosphoglycolate phosphatase</fullName>
        <ecNumber evidence="4">3.1.3.18</ecNumber>
    </recommendedName>
</protein>
<sequence length="223" mass="23744">MTPHDLIIFDCDGVLVDSEPASNQCLVDNLARYGLELDLARSMELFVGGTMAGVRDIARDMGANLPEEWLDEIRAETHARLAQGVEAVPGINALLDLADRADLPFCVASNGSPKKMRITLGQTGLWDRFEGAIFSAYELGVSKPDPALFQAAARHFDAQAPVVIEDSRSGVLAARRAGMRCLGYAPHGNGVALAELGAEVFADMRAVPRLLGLSGLTEAAEPA</sequence>
<dbReference type="InterPro" id="IPR036412">
    <property type="entry name" value="HAD-like_sf"/>
</dbReference>
<dbReference type="NCBIfam" id="TIGR01549">
    <property type="entry name" value="HAD-SF-IA-v1"/>
    <property type="match status" value="1"/>
</dbReference>
<dbReference type="OrthoDB" id="9797743at2"/>
<dbReference type="InterPro" id="IPR006439">
    <property type="entry name" value="HAD-SF_hydro_IA"/>
</dbReference>
<dbReference type="AlphaFoldDB" id="A0A1H7BTH9"/>